<feature type="transmembrane region" description="Helical" evidence="6">
    <location>
        <begin position="92"/>
        <end position="120"/>
    </location>
</feature>
<proteinExistence type="predicted"/>
<dbReference type="GO" id="GO:0016020">
    <property type="term" value="C:membrane"/>
    <property type="evidence" value="ECO:0007669"/>
    <property type="project" value="UniProtKB-SubCell"/>
</dbReference>
<evidence type="ECO:0000256" key="6">
    <source>
        <dbReference type="SAM" id="Phobius"/>
    </source>
</evidence>
<comment type="subcellular location">
    <subcellularLocation>
        <location evidence="1">Membrane</location>
        <topology evidence="1">Multi-pass membrane protein</topology>
    </subcellularLocation>
</comment>
<dbReference type="CDD" id="cd13961">
    <property type="entry name" value="PT_UbiA_DGGGPS"/>
    <property type="match status" value="1"/>
</dbReference>
<dbReference type="PANTHER" id="PTHR42723">
    <property type="entry name" value="CHLOROPHYLL SYNTHASE"/>
    <property type="match status" value="1"/>
</dbReference>
<evidence type="ECO:0000313" key="8">
    <source>
        <dbReference type="Proteomes" id="UP000326570"/>
    </source>
</evidence>
<keyword evidence="3 6" id="KW-0812">Transmembrane</keyword>
<dbReference type="PANTHER" id="PTHR42723:SF1">
    <property type="entry name" value="CHLOROPHYLL SYNTHASE, CHLOROPLASTIC"/>
    <property type="match status" value="1"/>
</dbReference>
<dbReference type="AlphaFoldDB" id="A0A5N1IN34"/>
<feature type="transmembrane region" description="Helical" evidence="6">
    <location>
        <begin position="42"/>
        <end position="59"/>
    </location>
</feature>
<sequence length="282" mass="31572">MRNFLTLIRFPNLLMMVLSQVLVQSCLLFAELPLQEALPGRFWLLTLSTALIGAAGYIINDYHDLKIDAINKPNRIVIGKDLTRRKAMLSHLLLSALGVGIGALLSLKVGLVNFISVMLLWGYSADLKRRPFSGNLVIAILAAAMVLVLAIFNNTGNLGIFAYAAFAFVSTLIREIIKDMEDMKGDAAHDCRTLPIVLGIRKTKPVLYALFILFFTLVLAASFYRRNDTFFGVYLGLTVLAPGLVIAWRLQRADRKRHFAYLSLLCKFMMLAGMLSMLFFRF</sequence>
<dbReference type="Gene3D" id="1.20.120.1780">
    <property type="entry name" value="UbiA prenyltransferase"/>
    <property type="match status" value="1"/>
</dbReference>
<gene>
    <name evidence="7" type="ORF">F0P94_15135</name>
</gene>
<dbReference type="Gene3D" id="1.10.357.140">
    <property type="entry name" value="UbiA prenyltransferase"/>
    <property type="match status" value="1"/>
</dbReference>
<dbReference type="EMBL" id="VTWT01000008">
    <property type="protein sequence ID" value="KAA9331267.1"/>
    <property type="molecule type" value="Genomic_DNA"/>
</dbReference>
<keyword evidence="4 6" id="KW-1133">Transmembrane helix</keyword>
<name>A0A5N1IN34_9BACT</name>
<feature type="transmembrane region" description="Helical" evidence="6">
    <location>
        <begin position="158"/>
        <end position="177"/>
    </location>
</feature>
<feature type="transmembrane region" description="Helical" evidence="6">
    <location>
        <begin position="260"/>
        <end position="280"/>
    </location>
</feature>
<dbReference type="PROSITE" id="PS51257">
    <property type="entry name" value="PROKAR_LIPOPROTEIN"/>
    <property type="match status" value="1"/>
</dbReference>
<dbReference type="Pfam" id="PF01040">
    <property type="entry name" value="UbiA"/>
    <property type="match status" value="1"/>
</dbReference>
<feature type="transmembrane region" description="Helical" evidence="6">
    <location>
        <begin position="132"/>
        <end position="152"/>
    </location>
</feature>
<accession>A0A5N1IN34</accession>
<evidence type="ECO:0000256" key="1">
    <source>
        <dbReference type="ARBA" id="ARBA00004141"/>
    </source>
</evidence>
<evidence type="ECO:0000256" key="3">
    <source>
        <dbReference type="ARBA" id="ARBA00022692"/>
    </source>
</evidence>
<dbReference type="InterPro" id="IPR044878">
    <property type="entry name" value="UbiA_sf"/>
</dbReference>
<evidence type="ECO:0000256" key="4">
    <source>
        <dbReference type="ARBA" id="ARBA00022989"/>
    </source>
</evidence>
<feature type="transmembrane region" description="Helical" evidence="6">
    <location>
        <begin position="12"/>
        <end position="30"/>
    </location>
</feature>
<comment type="caution">
    <text evidence="7">The sequence shown here is derived from an EMBL/GenBank/DDBJ whole genome shotgun (WGS) entry which is preliminary data.</text>
</comment>
<protein>
    <submittedName>
        <fullName evidence="7">Prenyltransferase</fullName>
    </submittedName>
</protein>
<keyword evidence="7" id="KW-0808">Transferase</keyword>
<dbReference type="InterPro" id="IPR000537">
    <property type="entry name" value="UbiA_prenyltransferase"/>
</dbReference>
<feature type="transmembrane region" description="Helical" evidence="6">
    <location>
        <begin position="206"/>
        <end position="224"/>
    </location>
</feature>
<dbReference type="Proteomes" id="UP000326570">
    <property type="component" value="Unassembled WGS sequence"/>
</dbReference>
<keyword evidence="5 6" id="KW-0472">Membrane</keyword>
<evidence type="ECO:0000313" key="7">
    <source>
        <dbReference type="EMBL" id="KAA9331267.1"/>
    </source>
</evidence>
<dbReference type="InterPro" id="IPR050475">
    <property type="entry name" value="Prenyltransferase_related"/>
</dbReference>
<reference evidence="7 8" key="1">
    <citation type="submission" date="2019-09" db="EMBL/GenBank/DDBJ databases">
        <title>Genome sequence of Adhaeribacter sp. M2.</title>
        <authorList>
            <person name="Srinivasan S."/>
        </authorList>
    </citation>
    <scope>NUCLEOTIDE SEQUENCE [LARGE SCALE GENOMIC DNA]</scope>
    <source>
        <strain evidence="7 8">M2</strain>
    </source>
</reference>
<keyword evidence="2" id="KW-1003">Cell membrane</keyword>
<evidence type="ECO:0000256" key="2">
    <source>
        <dbReference type="ARBA" id="ARBA00022475"/>
    </source>
</evidence>
<keyword evidence="8" id="KW-1185">Reference proteome</keyword>
<feature type="transmembrane region" description="Helical" evidence="6">
    <location>
        <begin position="230"/>
        <end position="248"/>
    </location>
</feature>
<evidence type="ECO:0000256" key="5">
    <source>
        <dbReference type="ARBA" id="ARBA00023136"/>
    </source>
</evidence>
<dbReference type="GO" id="GO:0016765">
    <property type="term" value="F:transferase activity, transferring alkyl or aryl (other than methyl) groups"/>
    <property type="evidence" value="ECO:0007669"/>
    <property type="project" value="InterPro"/>
</dbReference>
<organism evidence="7 8">
    <name type="scientific">Adhaeribacter soli</name>
    <dbReference type="NCBI Taxonomy" id="2607655"/>
    <lineage>
        <taxon>Bacteria</taxon>
        <taxon>Pseudomonadati</taxon>
        <taxon>Bacteroidota</taxon>
        <taxon>Cytophagia</taxon>
        <taxon>Cytophagales</taxon>
        <taxon>Hymenobacteraceae</taxon>
        <taxon>Adhaeribacter</taxon>
    </lineage>
</organism>